<keyword evidence="1" id="KW-0812">Transmembrane</keyword>
<proteinExistence type="predicted"/>
<keyword evidence="3" id="KW-1185">Reference proteome</keyword>
<feature type="transmembrane region" description="Helical" evidence="1">
    <location>
        <begin position="131"/>
        <end position="149"/>
    </location>
</feature>
<evidence type="ECO:0008006" key="4">
    <source>
        <dbReference type="Google" id="ProtNLM"/>
    </source>
</evidence>
<dbReference type="AlphaFoldDB" id="A0A4V6WRH7"/>
<evidence type="ECO:0000256" key="1">
    <source>
        <dbReference type="SAM" id="Phobius"/>
    </source>
</evidence>
<comment type="caution">
    <text evidence="2">The sequence shown here is derived from an EMBL/GenBank/DDBJ whole genome shotgun (WGS) entry which is preliminary data.</text>
</comment>
<dbReference type="Proteomes" id="UP000309138">
    <property type="component" value="Unassembled WGS sequence"/>
</dbReference>
<sequence>MATLLVLSLLLIAGAIVGAMAMVLRTPKEGRARLDFARLAAQTFKAIGAAPLLFMGVVLATSAAPVTLVQVAATISGVASLIDIGPTLAALAAASLIMVAIQQLGHMVLVQATLDALDDRAIRPRLILARVLPLLPRGIALAILWWIAIVIGLSFFFVPGIILCCLWFVPSAVLVAERTGIFTAFARSAALTAGVRWHIFLLLCIGLVFWLVVQSMIGGIAALADGATASTIVYAALSALLGTIPPALVAATYHSLRTQKEGLGSDALEQVFA</sequence>
<evidence type="ECO:0000313" key="3">
    <source>
        <dbReference type="Proteomes" id="UP000309138"/>
    </source>
</evidence>
<feature type="transmembrane region" description="Helical" evidence="1">
    <location>
        <begin position="197"/>
        <end position="220"/>
    </location>
</feature>
<organism evidence="2 3">
    <name type="scientific">Sphingomonas baiyangensis</name>
    <dbReference type="NCBI Taxonomy" id="2572576"/>
    <lineage>
        <taxon>Bacteria</taxon>
        <taxon>Pseudomonadati</taxon>
        <taxon>Pseudomonadota</taxon>
        <taxon>Alphaproteobacteria</taxon>
        <taxon>Sphingomonadales</taxon>
        <taxon>Sphingomonadaceae</taxon>
        <taxon>Sphingomonas</taxon>
    </lineage>
</organism>
<feature type="transmembrane region" description="Helical" evidence="1">
    <location>
        <begin position="155"/>
        <end position="176"/>
    </location>
</feature>
<keyword evidence="1" id="KW-0472">Membrane</keyword>
<feature type="transmembrane region" description="Helical" evidence="1">
    <location>
        <begin position="232"/>
        <end position="253"/>
    </location>
</feature>
<gene>
    <name evidence="2" type="ORF">FBR43_01970</name>
</gene>
<reference evidence="2 3" key="1">
    <citation type="submission" date="2019-04" db="EMBL/GenBank/DDBJ databases">
        <authorList>
            <person name="Yang Y."/>
            <person name="Wei D."/>
        </authorList>
    </citation>
    <scope>NUCLEOTIDE SEQUENCE [LARGE SCALE GENOMIC DNA]</scope>
    <source>
        <strain evidence="2 3">L-1-4w-11</strain>
    </source>
</reference>
<feature type="transmembrane region" description="Helical" evidence="1">
    <location>
        <begin position="46"/>
        <end position="68"/>
    </location>
</feature>
<feature type="transmembrane region" description="Helical" evidence="1">
    <location>
        <begin position="88"/>
        <end position="110"/>
    </location>
</feature>
<name>A0A4V6WRH7_9SPHN</name>
<dbReference type="EMBL" id="SWKR01000001">
    <property type="protein sequence ID" value="TKD53128.1"/>
    <property type="molecule type" value="Genomic_DNA"/>
</dbReference>
<accession>A0A4V6WRH7</accession>
<keyword evidence="1" id="KW-1133">Transmembrane helix</keyword>
<evidence type="ECO:0000313" key="2">
    <source>
        <dbReference type="EMBL" id="TKD53128.1"/>
    </source>
</evidence>
<feature type="transmembrane region" description="Helical" evidence="1">
    <location>
        <begin position="6"/>
        <end position="25"/>
    </location>
</feature>
<protein>
    <recommendedName>
        <fullName evidence="4">Glycerophosphoryl diester phosphodiesterase membrane domain-containing protein</fullName>
    </recommendedName>
</protein>